<reference evidence="2" key="2">
    <citation type="submission" date="2018-10" db="EMBL/GenBank/DDBJ databases">
        <authorList>
            <person name="Wang Y."/>
            <person name="Wang J."/>
            <person name="Yang X."/>
            <person name="Wang Z."/>
            <person name="Huang Y."/>
        </authorList>
    </citation>
    <scope>NUCLEOTIDE SEQUENCE [LARGE SCALE GENOMIC DNA]</scope>
    <source>
        <strain evidence="2">J015</strain>
    </source>
</reference>
<dbReference type="AlphaFoldDB" id="A0A3B0G314"/>
<evidence type="ECO:0000313" key="1">
    <source>
        <dbReference type="EMBL" id="RKO26169.1"/>
    </source>
</evidence>
<dbReference type="Proteomes" id="UP000273159">
    <property type="component" value="Unassembled WGS sequence"/>
</dbReference>
<name>A0A3B0G314_PSEPS</name>
<reference evidence="1 2" key="1">
    <citation type="submission" date="2018-10" db="EMBL/GenBank/DDBJ databases">
        <title>Genome-guide identification and characterization of bacteria that degrade polycyclic aromatic hydrocarbons and resist hexavalent chromium simultaneously.</title>
        <authorList>
            <person name="Feng H."/>
        </authorList>
    </citation>
    <scope>NUCLEOTIDE SEQUENCE [LARGE SCALE GENOMIC DNA]</scope>
    <source>
        <strain evidence="1 2">J015</strain>
    </source>
</reference>
<dbReference type="EMBL" id="RBNH01000003">
    <property type="protein sequence ID" value="RKO26169.1"/>
    <property type="molecule type" value="Genomic_DNA"/>
</dbReference>
<proteinExistence type="predicted"/>
<evidence type="ECO:0000313" key="2">
    <source>
        <dbReference type="Proteomes" id="UP000273159"/>
    </source>
</evidence>
<comment type="caution">
    <text evidence="1">The sequence shown here is derived from an EMBL/GenBank/DDBJ whole genome shotgun (WGS) entry which is preliminary data.</text>
</comment>
<accession>A0A3B0G314</accession>
<dbReference type="RefSeq" id="WP_120691826.1">
    <property type="nucleotide sequence ID" value="NZ_RBNH01000003.1"/>
</dbReference>
<organism evidence="1 2">
    <name type="scientific">Pseudarthrobacter phenanthrenivorans</name>
    <name type="common">Arthrobacter phenanthrenivorans</name>
    <dbReference type="NCBI Taxonomy" id="361575"/>
    <lineage>
        <taxon>Bacteria</taxon>
        <taxon>Bacillati</taxon>
        <taxon>Actinomycetota</taxon>
        <taxon>Actinomycetes</taxon>
        <taxon>Micrococcales</taxon>
        <taxon>Micrococcaceae</taxon>
        <taxon>Pseudarthrobacter</taxon>
    </lineage>
</organism>
<protein>
    <submittedName>
        <fullName evidence="1">Uncharacterized protein</fullName>
    </submittedName>
</protein>
<sequence>MADSIVHALALDPGTGLRNVDQAQWANLEELLRDTAPNDLAAAVRTFVSAGSSAVVGIFDDNLLWASLVVSMDNSGAPEYVSTIDGPVAQSGGEMAKAAGEAVRWVQAHQGPCSLGLFVDKGHAEALLRASDKAAALRTASAAGGLVLSPVPPALAIALA</sequence>
<gene>
    <name evidence="1" type="ORF">D7Z96_05395</name>
</gene>